<dbReference type="RefSeq" id="WP_153817597.1">
    <property type="nucleotide sequence ID" value="NZ_WJIE01000001.1"/>
</dbReference>
<dbReference type="AlphaFoldDB" id="A0A6N7PF31"/>
<name>A0A6N7PF31_9BACT</name>
<sequence>MDPQEIFDRLRSGDPFRMYSPYHGKYAFPRSHAAKDGTRYVELHGNSDDRTTFRATPYGPVRGGFHDIYYLL</sequence>
<proteinExistence type="predicted"/>
<protein>
    <submittedName>
        <fullName evidence="1">Uncharacterized protein</fullName>
    </submittedName>
</protein>
<dbReference type="EMBL" id="WJIE01000001">
    <property type="protein sequence ID" value="MRG90712.1"/>
    <property type="molecule type" value="Genomic_DNA"/>
</dbReference>
<keyword evidence="2" id="KW-1185">Reference proteome</keyword>
<gene>
    <name evidence="1" type="ORF">GF068_02055</name>
</gene>
<comment type="caution">
    <text evidence="1">The sequence shown here is derived from an EMBL/GenBank/DDBJ whole genome shotgun (WGS) entry which is preliminary data.</text>
</comment>
<accession>A0A6N7PF31</accession>
<evidence type="ECO:0000313" key="2">
    <source>
        <dbReference type="Proteomes" id="UP000440224"/>
    </source>
</evidence>
<dbReference type="Proteomes" id="UP000440224">
    <property type="component" value="Unassembled WGS sequence"/>
</dbReference>
<organism evidence="1 2">
    <name type="scientific">Polyangium spumosum</name>
    <dbReference type="NCBI Taxonomy" id="889282"/>
    <lineage>
        <taxon>Bacteria</taxon>
        <taxon>Pseudomonadati</taxon>
        <taxon>Myxococcota</taxon>
        <taxon>Polyangia</taxon>
        <taxon>Polyangiales</taxon>
        <taxon>Polyangiaceae</taxon>
        <taxon>Polyangium</taxon>
    </lineage>
</organism>
<evidence type="ECO:0000313" key="1">
    <source>
        <dbReference type="EMBL" id="MRG90712.1"/>
    </source>
</evidence>
<reference evidence="1 2" key="1">
    <citation type="submission" date="2019-10" db="EMBL/GenBank/DDBJ databases">
        <title>A soil myxobacterium in the family Polyangiaceae.</title>
        <authorList>
            <person name="Li Y."/>
            <person name="Wang J."/>
        </authorList>
    </citation>
    <scope>NUCLEOTIDE SEQUENCE [LARGE SCALE GENOMIC DNA]</scope>
    <source>
        <strain evidence="1 2">DSM 14734</strain>
    </source>
</reference>